<keyword evidence="2" id="KW-0614">Plasmid</keyword>
<feature type="transmembrane region" description="Helical" evidence="1">
    <location>
        <begin position="46"/>
        <end position="69"/>
    </location>
</feature>
<dbReference type="Proteomes" id="UP000001192">
    <property type="component" value="Plasmid pBPHY01"/>
</dbReference>
<keyword evidence="3" id="KW-1185">Reference proteome</keyword>
<protein>
    <submittedName>
        <fullName evidence="2">Uncharacterized protein</fullName>
    </submittedName>
</protein>
<dbReference type="KEGG" id="bph:Bphy_7080"/>
<name>B2JU30_PARP8</name>
<evidence type="ECO:0000313" key="2">
    <source>
        <dbReference type="EMBL" id="ACC76083.1"/>
    </source>
</evidence>
<geneLocation type="plasmid" evidence="2 3">
    <name>pBPHY01</name>
</geneLocation>
<dbReference type="EMBL" id="CP001045">
    <property type="protein sequence ID" value="ACC76083.1"/>
    <property type="molecule type" value="Genomic_DNA"/>
</dbReference>
<accession>B2JU30</accession>
<keyword evidence="1" id="KW-0812">Transmembrane</keyword>
<organism evidence="2 3">
    <name type="scientific">Paraburkholderia phymatum (strain DSM 17167 / CIP 108236 / LMG 21445 / STM815)</name>
    <name type="common">Burkholderia phymatum</name>
    <dbReference type="NCBI Taxonomy" id="391038"/>
    <lineage>
        <taxon>Bacteria</taxon>
        <taxon>Pseudomonadati</taxon>
        <taxon>Pseudomonadota</taxon>
        <taxon>Betaproteobacteria</taxon>
        <taxon>Burkholderiales</taxon>
        <taxon>Burkholderiaceae</taxon>
        <taxon>Paraburkholderia</taxon>
    </lineage>
</organism>
<keyword evidence="1" id="KW-1133">Transmembrane helix</keyword>
<evidence type="ECO:0000313" key="3">
    <source>
        <dbReference type="Proteomes" id="UP000001192"/>
    </source>
</evidence>
<dbReference type="HOGENOM" id="CLU_157781_0_0_4"/>
<keyword evidence="1" id="KW-0472">Membrane</keyword>
<evidence type="ECO:0000256" key="1">
    <source>
        <dbReference type="SAM" id="Phobius"/>
    </source>
</evidence>
<feature type="transmembrane region" description="Helical" evidence="1">
    <location>
        <begin position="12"/>
        <end position="34"/>
    </location>
</feature>
<reference evidence="3" key="1">
    <citation type="journal article" date="2014" name="Stand. Genomic Sci.">
        <title>Complete genome sequence of Burkholderia phymatum STM815(T), a broad host range and efficient nitrogen-fixing symbiont of Mimosa species.</title>
        <authorList>
            <person name="Moulin L."/>
            <person name="Klonowska A."/>
            <person name="Caroline B."/>
            <person name="Booth K."/>
            <person name="Vriezen J.A."/>
            <person name="Melkonian R."/>
            <person name="James E.K."/>
            <person name="Young J.P."/>
            <person name="Bena G."/>
            <person name="Hauser L."/>
            <person name="Land M."/>
            <person name="Kyrpides N."/>
            <person name="Bruce D."/>
            <person name="Chain P."/>
            <person name="Copeland A."/>
            <person name="Pitluck S."/>
            <person name="Woyke T."/>
            <person name="Lizotte-Waniewski M."/>
            <person name="Bristow J."/>
            <person name="Riley M."/>
        </authorList>
    </citation>
    <scope>NUCLEOTIDE SEQUENCE [LARGE SCALE GENOMIC DNA]</scope>
    <source>
        <strain evidence="3">DSM 17167 / CIP 108236 / LMG 21445 / STM815</strain>
        <plasmid evidence="3">Plasmid pBPHY01</plasmid>
    </source>
</reference>
<dbReference type="AlphaFoldDB" id="B2JU30"/>
<proteinExistence type="predicted"/>
<sequence>MNRTMVRSIRAHLMAASIVATGIDAVVVVLMFVFGVDESTFETTGFRIAVVAAIVIATALTRLFALVAYRLALRERGSDAIKGEARHVHPGCRFRALVSLHLCFAGATTNRGAAERRFI</sequence>
<gene>
    <name evidence="2" type="ordered locus">Bphy_7080</name>
</gene>